<evidence type="ECO:0000313" key="6">
    <source>
        <dbReference type="EMBL" id="MCX2977040.1"/>
    </source>
</evidence>
<feature type="region of interest" description="Disordered" evidence="3">
    <location>
        <begin position="1224"/>
        <end position="1271"/>
    </location>
</feature>
<evidence type="ECO:0000259" key="4">
    <source>
        <dbReference type="Pfam" id="PF20148"/>
    </source>
</evidence>
<evidence type="ECO:0000256" key="2">
    <source>
        <dbReference type="ARBA" id="ARBA00022737"/>
    </source>
</evidence>
<evidence type="ECO:0000256" key="1">
    <source>
        <dbReference type="ARBA" id="ARBA00022729"/>
    </source>
</evidence>
<dbReference type="InterPro" id="IPR050708">
    <property type="entry name" value="T6SS_VgrG/RHS"/>
</dbReference>
<dbReference type="Pfam" id="PF05593">
    <property type="entry name" value="RHS_repeat"/>
    <property type="match status" value="2"/>
</dbReference>
<comment type="caution">
    <text evidence="6">The sequence shown here is derived from an EMBL/GenBank/DDBJ whole genome shotgun (WGS) entry which is preliminary data.</text>
</comment>
<protein>
    <submittedName>
        <fullName evidence="6">RHS repeat protein</fullName>
    </submittedName>
</protein>
<dbReference type="SUPFAM" id="SSF103647">
    <property type="entry name" value="TSP type-3 repeat"/>
    <property type="match status" value="1"/>
</dbReference>
<dbReference type="InterPro" id="IPR045351">
    <property type="entry name" value="DUF6531"/>
</dbReference>
<dbReference type="PANTHER" id="PTHR32305:SF15">
    <property type="entry name" value="PROTEIN RHSA-RELATED"/>
    <property type="match status" value="1"/>
</dbReference>
<keyword evidence="7" id="KW-1185">Reference proteome</keyword>
<dbReference type="RefSeq" id="WP_279248768.1">
    <property type="nucleotide sequence ID" value="NZ_SHNO01000001.1"/>
</dbReference>
<evidence type="ECO:0000256" key="3">
    <source>
        <dbReference type="SAM" id="MobiDB-lite"/>
    </source>
</evidence>
<dbReference type="InterPro" id="IPR056823">
    <property type="entry name" value="TEN-like_YD-shell"/>
</dbReference>
<organism evidence="6 7">
    <name type="scientific">Candidatus Marimicrobium litorale</name>
    <dbReference type="NCBI Taxonomy" id="2518991"/>
    <lineage>
        <taxon>Bacteria</taxon>
        <taxon>Pseudomonadati</taxon>
        <taxon>Pseudomonadota</taxon>
        <taxon>Gammaproteobacteria</taxon>
        <taxon>Cellvibrionales</taxon>
        <taxon>Halieaceae</taxon>
        <taxon>Marimicrobium</taxon>
    </lineage>
</organism>
<dbReference type="Pfam" id="PF02412">
    <property type="entry name" value="TSP_3"/>
    <property type="match status" value="1"/>
</dbReference>
<proteinExistence type="predicted"/>
<evidence type="ECO:0000313" key="7">
    <source>
        <dbReference type="Proteomes" id="UP001143304"/>
    </source>
</evidence>
<dbReference type="InterPro" id="IPR028974">
    <property type="entry name" value="TSP_type-3_rpt"/>
</dbReference>
<evidence type="ECO:0000259" key="5">
    <source>
        <dbReference type="Pfam" id="PF25023"/>
    </source>
</evidence>
<accession>A0ABT3T4E6</accession>
<reference evidence="6" key="1">
    <citation type="submission" date="2019-02" db="EMBL/GenBank/DDBJ databases">
        <authorList>
            <person name="Li S.-H."/>
        </authorList>
    </citation>
    <scope>NUCLEOTIDE SEQUENCE</scope>
    <source>
        <strain evidence="6">IMCC11814</strain>
    </source>
</reference>
<dbReference type="Pfam" id="PF20148">
    <property type="entry name" value="DUF6531"/>
    <property type="match status" value="1"/>
</dbReference>
<name>A0ABT3T4E6_9GAMM</name>
<sequence length="1271" mass="141359">MKPKANSPDAVSVIPVRKRARGVLALLLMAIMSPPGEAYFRVIPDQADRALGVTREQACSNATSANAIACKGTERVEYQGGWKCIFWQEGYYVNCDPLFCGTWSCDTKLKIIRETCTAPEVFDSVSRRCEKVIPTKNEPPTCSSGKAVGNPINLTTGNKFFSETDYHSPGSQRLRFGRVWNSFDRRWRFSFRQFAEYLKTGSDGFIHTIRIHRENGHVVSFYRDRSGDWKSDKDVRARIEQDDDLWRFMLSSGQAEWFDDSGRLSRIAYVGGDAIDVQYGVSEIRVQDAYGNELVVTTDAHGRVIEMTDPDGEIYRYAYNHEDNVQYVGFPDNTRVAGGNPFGEDNPYRTYHYEDAVDSRLVTGITDENGDRFQSVAYDAQGRAVTTGLGHHGSLNRYAIDYAHIDDLLDPRVVVTTALDKQAVYHIDHHLGVSNITSIDGLPLGTCLADVQVRTYHALYGWLESDTDKAGQVTRYSYHTDEARYGLLKTRTEAAGSLAERVFTYDWDEHTLVKTSERMAALRGGVLTDIKKTQYLYGIDTDTGRLTGRIETDLTVDVSPDPATGLTREWQYGATYFDAFGARLRRLVVDGPRTDVADETVYAYSAQGYLLTATNALGYATRYEQHNGRGQPRRVVDQNGQVILLTYTPRGWLDSMTLDAEGDRAVTHLSYDGVGQLVSIAGPDNELFHFEYDAAHRLWRVTNGLGERVELDLDEVGNTRRRDTRDSAGLLEQRQTLIHDALDRLHRIEGENGQFTQYNYHGEGHLESVVDAIGRFSTRSYDALGRVTSIADGASGVVNLAYAASGELQELSDQRELVTSFLYDGLGNLKQLTSPDTGISRYRYDSAGNMIERTDARGRVAAYTYDALNRLLSIDYAVSGQSVRIIYDNWVLFGKPVCSACNGLASLRIDSSGYTLFDYSVRGEITSRRRGVEQLHFDTEFSYDKGGRLVRLVYPSGRIVDFSRDALGRIKAVFTKQNATSEGFNVVDDVRYRAFGPVKSFTHGNALRRVVDYDADGRVTGVRTDDTLHARQNVVLSYDFADNITALGNTGDRENDQLFTYDLLDRLVVADGPYGLFNFSYDSAGNRESLHREEGARSLHDTYIFAGDSNQLSAVARRDGGSDRQFTYTATGNLATDSLYLAAYSYDDTDRLVQYAGHDSVADYLHNALGQRVRKTLVAGAVTLTEHFIYDLDGNLIAVHNRSGEVTREYIYLNGVAVAMLTDPADEPRDVDGDGVSDGMDNCSLTSNAGQADTDADGLGDACTPSPGGCD</sequence>
<feature type="domain" description="DUF6531" evidence="4">
    <location>
        <begin position="149"/>
        <end position="221"/>
    </location>
</feature>
<dbReference type="Pfam" id="PF25023">
    <property type="entry name" value="TEN_YD-shell"/>
    <property type="match status" value="1"/>
</dbReference>
<dbReference type="PANTHER" id="PTHR32305">
    <property type="match status" value="1"/>
</dbReference>
<dbReference type="Proteomes" id="UP001143304">
    <property type="component" value="Unassembled WGS sequence"/>
</dbReference>
<keyword evidence="1" id="KW-0732">Signal</keyword>
<feature type="domain" description="Teneurin-like YD-shell" evidence="5">
    <location>
        <begin position="736"/>
        <end position="889"/>
    </location>
</feature>
<gene>
    <name evidence="6" type="ORF">EYC82_06700</name>
</gene>
<dbReference type="NCBIfam" id="TIGR01643">
    <property type="entry name" value="YD_repeat_2x"/>
    <property type="match status" value="2"/>
</dbReference>
<dbReference type="InterPro" id="IPR031325">
    <property type="entry name" value="RHS_repeat"/>
</dbReference>
<dbReference type="EMBL" id="SHNO01000001">
    <property type="protein sequence ID" value="MCX2977040.1"/>
    <property type="molecule type" value="Genomic_DNA"/>
</dbReference>
<dbReference type="InterPro" id="IPR003367">
    <property type="entry name" value="Thrombospondin_3-like_rpt"/>
</dbReference>
<dbReference type="Gene3D" id="2.180.10.10">
    <property type="entry name" value="RHS repeat-associated core"/>
    <property type="match status" value="4"/>
</dbReference>
<keyword evidence="2" id="KW-0677">Repeat</keyword>
<dbReference type="InterPro" id="IPR006530">
    <property type="entry name" value="YD"/>
</dbReference>